<dbReference type="Proteomes" id="UP000612855">
    <property type="component" value="Unassembled WGS sequence"/>
</dbReference>
<comment type="caution">
    <text evidence="1">The sequence shown here is derived from an EMBL/GenBank/DDBJ whole genome shotgun (WGS) entry which is preliminary data.</text>
</comment>
<evidence type="ECO:0000313" key="2">
    <source>
        <dbReference type="Proteomes" id="UP000612855"/>
    </source>
</evidence>
<gene>
    <name evidence="1" type="ORF">GCM10011360_01880</name>
</gene>
<sequence length="269" mass="31309">MQVIGLCRFSYPALGGFQVEHDTVEDRIAFLYAEHRLEERFRLMETVALPCIRYQTDPDFELIIVIGDQLPSRHRRRLEALTADIPQVRIEAQPPRNHREVMKELLNDTRASRNEPCLQFRHDDDDAFSLDFIEQLRRVAEETYPVCARHRAVTFDWNRGYIAEMSASGIAAGSLYRPFYPAAMGMHVRAGDTLTIMNFMHERLPQFTPAVTFTDPHMWVRTHNGWNDSRQKPVKSFEVTPLTKPEEEEFRTRFAVDADAIRRVFSAPL</sequence>
<keyword evidence="2" id="KW-1185">Reference proteome</keyword>
<proteinExistence type="predicted"/>
<evidence type="ECO:0000313" key="1">
    <source>
        <dbReference type="EMBL" id="GGE16729.1"/>
    </source>
</evidence>
<dbReference type="InterPro" id="IPR021466">
    <property type="entry name" value="Put_rhamnosyl_transferase"/>
</dbReference>
<dbReference type="EMBL" id="BMFJ01000001">
    <property type="protein sequence ID" value="GGE16729.1"/>
    <property type="molecule type" value="Genomic_DNA"/>
</dbReference>
<dbReference type="InterPro" id="IPR029044">
    <property type="entry name" value="Nucleotide-diphossugar_trans"/>
</dbReference>
<dbReference type="Pfam" id="PF11316">
    <property type="entry name" value="Rhamno_transf"/>
    <property type="match status" value="1"/>
</dbReference>
<reference evidence="2" key="1">
    <citation type="journal article" date="2019" name="Int. J. Syst. Evol. Microbiol.">
        <title>The Global Catalogue of Microorganisms (GCM) 10K type strain sequencing project: providing services to taxonomists for standard genome sequencing and annotation.</title>
        <authorList>
            <consortium name="The Broad Institute Genomics Platform"/>
            <consortium name="The Broad Institute Genome Sequencing Center for Infectious Disease"/>
            <person name="Wu L."/>
            <person name="Ma J."/>
        </authorList>
    </citation>
    <scope>NUCLEOTIDE SEQUENCE [LARGE SCALE GENOMIC DNA]</scope>
    <source>
        <strain evidence="2">CGMCC 1.12664</strain>
    </source>
</reference>
<dbReference type="RefSeq" id="WP_188475763.1">
    <property type="nucleotide sequence ID" value="NZ_BMFJ01000001.1"/>
</dbReference>
<name>A0A917E9F9_9RHOB</name>
<keyword evidence="1" id="KW-0240">DNA-directed RNA polymerase</keyword>
<organism evidence="1 2">
    <name type="scientific">Primorskyibacter flagellatus</name>
    <dbReference type="NCBI Taxonomy" id="1387277"/>
    <lineage>
        <taxon>Bacteria</taxon>
        <taxon>Pseudomonadati</taxon>
        <taxon>Pseudomonadota</taxon>
        <taxon>Alphaproteobacteria</taxon>
        <taxon>Rhodobacterales</taxon>
        <taxon>Roseobacteraceae</taxon>
        <taxon>Primorskyibacter</taxon>
    </lineage>
</organism>
<dbReference type="GO" id="GO:0000428">
    <property type="term" value="C:DNA-directed RNA polymerase complex"/>
    <property type="evidence" value="ECO:0007669"/>
    <property type="project" value="UniProtKB-KW"/>
</dbReference>
<dbReference type="AlphaFoldDB" id="A0A917E9F9"/>
<accession>A0A917E9F9</accession>
<dbReference type="SUPFAM" id="SSF53448">
    <property type="entry name" value="Nucleotide-diphospho-sugar transferases"/>
    <property type="match status" value="1"/>
</dbReference>
<protein>
    <submittedName>
        <fullName evidence="1">DNA-directed RNA polymerase subunit beta</fullName>
    </submittedName>
</protein>
<keyword evidence="1" id="KW-0804">Transcription</keyword>